<protein>
    <recommendedName>
        <fullName evidence="1">C2 domain-containing protein</fullName>
    </recommendedName>
</protein>
<reference evidence="2 3" key="1">
    <citation type="submission" date="2024-04" db="EMBL/GenBank/DDBJ databases">
        <title>Tritrichomonas musculus Genome.</title>
        <authorList>
            <person name="Alves-Ferreira E."/>
            <person name="Grigg M."/>
            <person name="Lorenzi H."/>
            <person name="Galac M."/>
        </authorList>
    </citation>
    <scope>NUCLEOTIDE SEQUENCE [LARGE SCALE GENOMIC DNA]</scope>
    <source>
        <strain evidence="2 3">EAF2021</strain>
    </source>
</reference>
<evidence type="ECO:0000259" key="1">
    <source>
        <dbReference type="PROSITE" id="PS50004"/>
    </source>
</evidence>
<evidence type="ECO:0000313" key="3">
    <source>
        <dbReference type="Proteomes" id="UP001470230"/>
    </source>
</evidence>
<evidence type="ECO:0000313" key="2">
    <source>
        <dbReference type="EMBL" id="KAK8898449.1"/>
    </source>
</evidence>
<dbReference type="EMBL" id="JAPFFF010000001">
    <property type="protein sequence ID" value="KAK8898449.1"/>
    <property type="molecule type" value="Genomic_DNA"/>
</dbReference>
<dbReference type="PROSITE" id="PS50004">
    <property type="entry name" value="C2"/>
    <property type="match status" value="1"/>
</dbReference>
<dbReference type="Gene3D" id="2.60.40.150">
    <property type="entry name" value="C2 domain"/>
    <property type="match status" value="1"/>
</dbReference>
<dbReference type="InterPro" id="IPR035892">
    <property type="entry name" value="C2_domain_sf"/>
</dbReference>
<dbReference type="InterPro" id="IPR000008">
    <property type="entry name" value="C2_dom"/>
</dbReference>
<gene>
    <name evidence="2" type="ORF">M9Y10_000737</name>
</gene>
<name>A0ABR2L519_9EUKA</name>
<feature type="domain" description="C2" evidence="1">
    <location>
        <begin position="1"/>
        <end position="101"/>
    </location>
</feature>
<dbReference type="SUPFAM" id="SSF49562">
    <property type="entry name" value="C2 domain (Calcium/lipid-binding domain, CaLB)"/>
    <property type="match status" value="1"/>
</dbReference>
<dbReference type="SMART" id="SM00239">
    <property type="entry name" value="C2"/>
    <property type="match status" value="1"/>
</dbReference>
<comment type="caution">
    <text evidence="2">The sequence shown here is derived from an EMBL/GenBank/DDBJ whole genome shotgun (WGS) entry which is preliminary data.</text>
</comment>
<dbReference type="Pfam" id="PF00168">
    <property type="entry name" value="C2"/>
    <property type="match status" value="1"/>
</dbReference>
<dbReference type="Proteomes" id="UP001470230">
    <property type="component" value="Unassembled WGS sequence"/>
</dbReference>
<organism evidence="2 3">
    <name type="scientific">Tritrichomonas musculus</name>
    <dbReference type="NCBI Taxonomy" id="1915356"/>
    <lineage>
        <taxon>Eukaryota</taxon>
        <taxon>Metamonada</taxon>
        <taxon>Parabasalia</taxon>
        <taxon>Tritrichomonadida</taxon>
        <taxon>Tritrichomonadidae</taxon>
        <taxon>Tritrichomonas</taxon>
    </lineage>
</organism>
<dbReference type="CDD" id="cd00030">
    <property type="entry name" value="C2"/>
    <property type="match status" value="1"/>
</dbReference>
<proteinExistence type="predicted"/>
<keyword evidence="3" id="KW-1185">Reference proteome</keyword>
<accession>A0ABR2L519</accession>
<sequence length="523" mass="60018">MIHLKIISANFPNEKKPLNPFFKIIPQHENNTINPTSLYKSKKKKKTNDPEWDDEFYIPFYCFDSLVIEFWNKKIIGEDYIGKGQIFLNPENLNQNSQQTFRIDLNNSSNNFQSFCQYSILPTMSSLNFKNTETVSLQVYMYLTYDPPLRSNEGEEVHLFVQSVNANGTVFERVFENQFKTSKNGPSGTTDIFIYDAYFSNETSFFYVKSINYTGKISLNIANAPYPADMSDLDQYFLFTNDISILVDSRKNINISYSIFPIKFTLIKKLTLTPFSIPQGINPQKVSLSTPNEKQIGELFESLFNFYHSNPDGIALKTILDCGSRGICPPNLSFHYRCLIEKLNKYSIKNSYKFHEIESPQTKIVIAFQYHADITNNKVFIFTSGANGENLNNIGQSEAVCKYDNNEVGFINDMYKLCFSPHLLDKSVKCVSIVFSSDRNCSLNSGACRLVDMNTRKELMFLDARGKITGKSVLVGIFVKSNNDDDDDWEFWPCLHPINGSGEDNAFEFLHDFLIDDVHNLFK</sequence>